<evidence type="ECO:0000313" key="2">
    <source>
        <dbReference type="EMBL" id="QCI58994.1"/>
    </source>
</evidence>
<reference evidence="3" key="1">
    <citation type="submission" date="2018-12" db="EMBL/GenBank/DDBJ databases">
        <title>Dusodibacter welbiota gen. nov., sp. nov., isolated from human faeces and emended description of the Oscillibacter genus.</title>
        <authorList>
            <person name="Le Roy T."/>
            <person name="Van der Smissen P."/>
            <person name="Delzenne N."/>
            <person name="Muccioli G."/>
            <person name="Collet J.F."/>
            <person name="Cani P.D."/>
        </authorList>
    </citation>
    <scope>NUCLEOTIDE SEQUENCE [LARGE SCALE GENOMIC DNA]</scope>
    <source>
        <strain evidence="3">J115</strain>
    </source>
</reference>
<sequence>MKKFLTAILVAAALFTTVGCSGRPATTADVLQSSADAEEGSSHDSQGSLRTGLYAVGSLSSSASAGEEDGLIQTDVTIVAVTVDETGVITDCVIDAVQAKANFDSQGQLLTDLTVPVPSKNELGADYGMGSISGIGKEWNEQAQALADYVVGKTADEVLGIAVDEATKPAEADLASSVTISIGGFQNAIAEAVDRAQPLGAQAGDELRLVTSNSMAAGNAPEGAAGMVETNVNIAAVTMNGDAITSCVIDAVQAQVSFDGQGQLLTDLSAPVPSKNDRGADYGMGAVSSIGKEWNEQAAAFAAYVTGKTLDEVAGIAVDEATKPAEADLASSVTISIGGFQALLEKLR</sequence>
<keyword evidence="1" id="KW-0732">Signal</keyword>
<dbReference type="PROSITE" id="PS51257">
    <property type="entry name" value="PROKAR_LIPOPROTEIN"/>
    <property type="match status" value="1"/>
</dbReference>
<evidence type="ECO:0000313" key="3">
    <source>
        <dbReference type="Proteomes" id="UP000298642"/>
    </source>
</evidence>
<dbReference type="Proteomes" id="UP000298642">
    <property type="component" value="Chromosome"/>
</dbReference>
<dbReference type="KEGG" id="obj:EIO64_06940"/>
<feature type="signal peptide" evidence="1">
    <location>
        <begin position="1"/>
        <end position="22"/>
    </location>
</feature>
<organism evidence="2 3">
    <name type="scientific">Dysosmobacter welbionis</name>
    <dbReference type="NCBI Taxonomy" id="2093857"/>
    <lineage>
        <taxon>Bacteria</taxon>
        <taxon>Bacillati</taxon>
        <taxon>Bacillota</taxon>
        <taxon>Clostridia</taxon>
        <taxon>Eubacteriales</taxon>
        <taxon>Oscillospiraceae</taxon>
        <taxon>Dysosmobacter</taxon>
    </lineage>
</organism>
<feature type="chain" id="PRO_5039663837" description="FMN-binding protein" evidence="1">
    <location>
        <begin position="23"/>
        <end position="348"/>
    </location>
</feature>
<evidence type="ECO:0008006" key="4">
    <source>
        <dbReference type="Google" id="ProtNLM"/>
    </source>
</evidence>
<dbReference type="EMBL" id="CP034413">
    <property type="protein sequence ID" value="QCI58994.1"/>
    <property type="molecule type" value="Genomic_DNA"/>
</dbReference>
<dbReference type="RefSeq" id="WP_021747748.1">
    <property type="nucleotide sequence ID" value="NZ_CP034413.3"/>
</dbReference>
<accession>A0A4D7AHC0</accession>
<evidence type="ECO:0000256" key="1">
    <source>
        <dbReference type="SAM" id="SignalP"/>
    </source>
</evidence>
<protein>
    <recommendedName>
        <fullName evidence="4">FMN-binding protein</fullName>
    </recommendedName>
</protein>
<gene>
    <name evidence="2" type="ORF">EIO64_06940</name>
</gene>
<name>A0A4D7AHC0_9FIRM</name>
<dbReference type="Gene3D" id="3.90.1010.20">
    <property type="match status" value="2"/>
</dbReference>
<keyword evidence="3" id="KW-1185">Reference proteome</keyword>
<proteinExistence type="predicted"/>
<dbReference type="AlphaFoldDB" id="A0A4D7AHC0"/>
<dbReference type="GeneID" id="89523390"/>